<comment type="caution">
    <text evidence="4">The sequence shown here is derived from an EMBL/GenBank/DDBJ whole genome shotgun (WGS) entry which is preliminary data.</text>
</comment>
<dbReference type="Pfam" id="PF23374">
    <property type="entry name" value="Fn3_arc"/>
    <property type="match status" value="1"/>
</dbReference>
<gene>
    <name evidence="4" type="ORF">NDI56_10795</name>
</gene>
<dbReference type="InterPro" id="IPR055522">
    <property type="entry name" value="DUF7096"/>
</dbReference>
<feature type="domain" description="DUF7094" evidence="2">
    <location>
        <begin position="214"/>
        <end position="329"/>
    </location>
</feature>
<accession>A0ABU2FDT4</accession>
<organism evidence="4 5">
    <name type="scientific">Haloarcula saliterrae</name>
    <dbReference type="NCBI Taxonomy" id="2950534"/>
    <lineage>
        <taxon>Archaea</taxon>
        <taxon>Methanobacteriati</taxon>
        <taxon>Methanobacteriota</taxon>
        <taxon>Stenosarchaea group</taxon>
        <taxon>Halobacteria</taxon>
        <taxon>Halobacteriales</taxon>
        <taxon>Haloarculaceae</taxon>
        <taxon>Haloarcula</taxon>
    </lineage>
</organism>
<protein>
    <recommendedName>
        <fullName evidence="6">PEGA domain-containing protein</fullName>
    </recommendedName>
</protein>
<dbReference type="Pfam" id="PF23375">
    <property type="entry name" value="DUF7094"/>
    <property type="match status" value="1"/>
</dbReference>
<proteinExistence type="predicted"/>
<evidence type="ECO:0000259" key="2">
    <source>
        <dbReference type="Pfam" id="PF23375"/>
    </source>
</evidence>
<dbReference type="EMBL" id="JAMQON010000002">
    <property type="protein sequence ID" value="MDS0259880.1"/>
    <property type="molecule type" value="Genomic_DNA"/>
</dbReference>
<evidence type="ECO:0008006" key="6">
    <source>
        <dbReference type="Google" id="ProtNLM"/>
    </source>
</evidence>
<evidence type="ECO:0000259" key="1">
    <source>
        <dbReference type="Pfam" id="PF23374"/>
    </source>
</evidence>
<evidence type="ECO:0000313" key="4">
    <source>
        <dbReference type="EMBL" id="MDS0259880.1"/>
    </source>
</evidence>
<dbReference type="InterPro" id="IPR055520">
    <property type="entry name" value="DUF7094"/>
</dbReference>
<feature type="domain" description="DUF7096" evidence="3">
    <location>
        <begin position="1"/>
        <end position="205"/>
    </location>
</feature>
<evidence type="ECO:0000313" key="5">
    <source>
        <dbReference type="Proteomes" id="UP001259659"/>
    </source>
</evidence>
<dbReference type="Proteomes" id="UP001259659">
    <property type="component" value="Unassembled WGS sequence"/>
</dbReference>
<name>A0ABU2FDT4_9EURY</name>
<reference evidence="4 5" key="1">
    <citation type="submission" date="2022-06" db="EMBL/GenBank/DDBJ databases">
        <title>Haloarcula sp. a new haloarchaeum isolate from saline soil.</title>
        <authorList>
            <person name="Strakova D."/>
            <person name="Galisteo C."/>
            <person name="Sanchez-Porro C."/>
            <person name="Ventosa A."/>
        </authorList>
    </citation>
    <scope>NUCLEOTIDE SEQUENCE [LARGE SCALE GENOMIC DNA]</scope>
    <source>
        <strain evidence="4 5">S1CR25-12</strain>
    </source>
</reference>
<feature type="domain" description="Fibronectin-III type-like" evidence="1">
    <location>
        <begin position="335"/>
        <end position="410"/>
    </location>
</feature>
<sequence>MRPLPSLLVALLFVAATVIPVAGIHPATERTETVTGPVQSVTAVDNTTNQLTVPADAVRRSNYNETGIDISTSAEAWSAQLHHRHDSLAFEAQFRQTESNLKRSQLIDTRLATIEAKHRALDRRQDTAVSRYARGEISPKEFLRTRLVIHAEATELLETLDRVAAVPDAAPDYTPADSLTTRLRTTEGELKTLTGPIGSRLQSGVAASDSGPIYLEASDSGYTLATVAGDQYVRETRLDDARNGTLPDEFLSTAVNDGNPGTDRLDIAGERAANLYPWLYERQRPSFTFYGTSGIYELTANHPNGELTAYLDGGTTDIFYEQQFRDLSNVRTRGTEQNVTDSLRVTVQRSSDTGPLLVSAANNETGAVVDGRVLIDGRSVGTTGSDGLLWTVEPRGSYTVTVATDSSRTNVTVRDI</sequence>
<dbReference type="RefSeq" id="WP_310919532.1">
    <property type="nucleotide sequence ID" value="NZ_JAMQON010000002.1"/>
</dbReference>
<dbReference type="Pfam" id="PF23379">
    <property type="entry name" value="DUF7096"/>
    <property type="match status" value="1"/>
</dbReference>
<keyword evidence="5" id="KW-1185">Reference proteome</keyword>
<dbReference type="InterPro" id="IPR056397">
    <property type="entry name" value="Fn3_arc"/>
</dbReference>
<evidence type="ECO:0000259" key="3">
    <source>
        <dbReference type="Pfam" id="PF23379"/>
    </source>
</evidence>